<proteinExistence type="predicted"/>
<evidence type="ECO:0000313" key="1">
    <source>
        <dbReference type="EMBL" id="KAJ9102601.1"/>
    </source>
</evidence>
<organism evidence="1 2">
    <name type="scientific">Naganishia friedmannii</name>
    <dbReference type="NCBI Taxonomy" id="89922"/>
    <lineage>
        <taxon>Eukaryota</taxon>
        <taxon>Fungi</taxon>
        <taxon>Dikarya</taxon>
        <taxon>Basidiomycota</taxon>
        <taxon>Agaricomycotina</taxon>
        <taxon>Tremellomycetes</taxon>
        <taxon>Filobasidiales</taxon>
        <taxon>Filobasidiaceae</taxon>
        <taxon>Naganishia</taxon>
    </lineage>
</organism>
<gene>
    <name evidence="1" type="ORF">QFC21_003002</name>
</gene>
<evidence type="ECO:0000313" key="2">
    <source>
        <dbReference type="Proteomes" id="UP001227268"/>
    </source>
</evidence>
<keyword evidence="2" id="KW-1185">Reference proteome</keyword>
<name>A0ACC2VUY5_9TREE</name>
<dbReference type="Proteomes" id="UP001227268">
    <property type="component" value="Unassembled WGS sequence"/>
</dbReference>
<reference evidence="1" key="1">
    <citation type="submission" date="2023-04" db="EMBL/GenBank/DDBJ databases">
        <title>Draft Genome sequencing of Naganishia species isolated from polar environments using Oxford Nanopore Technology.</title>
        <authorList>
            <person name="Leo P."/>
            <person name="Venkateswaran K."/>
        </authorList>
    </citation>
    <scope>NUCLEOTIDE SEQUENCE</scope>
    <source>
        <strain evidence="1">MNA-CCFEE 5423</strain>
    </source>
</reference>
<comment type="caution">
    <text evidence="1">The sequence shown here is derived from an EMBL/GenBank/DDBJ whole genome shotgun (WGS) entry which is preliminary data.</text>
</comment>
<sequence>MTFLDSFKHRAVAATSEEVVYLPTALQTTLESLEPLPRTKAAARRIDPLNRLETELFTLQPFIDLYRNAYSRWAVNPPQLSTFLSQTQLMHVRLEAEKQAVRLSCNTDIQETREVALRQLSRLFDKTLTSERTMRQTGATVVPSANRDATLNQRPCGWLREAPKYSTFDGMNGSHLLKSCLSTVSTALSMQRVPDKIPLAGQADFHPFLPPFDMSLETEALQTTTIRWT</sequence>
<protein>
    <submittedName>
        <fullName evidence="1">Uncharacterized protein</fullName>
    </submittedName>
</protein>
<accession>A0ACC2VUY5</accession>
<dbReference type="EMBL" id="JASBWT010000008">
    <property type="protein sequence ID" value="KAJ9102601.1"/>
    <property type="molecule type" value="Genomic_DNA"/>
</dbReference>